<sequence length="107" mass="12016">MTLDPTLLPHTEFCSSTLARSIAQPGAHRGWARWRERTGRRPLSLHEEGACTSTRHSLAEIFFLIGTTCHTTLVRESWIGISWDRTWHRALPTGHLSLVPIVLGSGF</sequence>
<dbReference type="HOGENOM" id="CLU_2211438_0_0_1"/>
<gene>
    <name evidence="1" type="ORF">V565_097850</name>
</gene>
<protein>
    <submittedName>
        <fullName evidence="1">Uncharacterized protein</fullName>
    </submittedName>
</protein>
<accession>A0A074RR65</accession>
<evidence type="ECO:0000313" key="2">
    <source>
        <dbReference type="Proteomes" id="UP000027456"/>
    </source>
</evidence>
<dbReference type="Proteomes" id="UP000027456">
    <property type="component" value="Unassembled WGS sequence"/>
</dbReference>
<proteinExistence type="predicted"/>
<dbReference type="EMBL" id="AZST01000349">
    <property type="protein sequence ID" value="KEP49566.1"/>
    <property type="molecule type" value="Genomic_DNA"/>
</dbReference>
<evidence type="ECO:0000313" key="1">
    <source>
        <dbReference type="EMBL" id="KEP49566.1"/>
    </source>
</evidence>
<name>A0A074RR65_9AGAM</name>
<comment type="caution">
    <text evidence="1">The sequence shown here is derived from an EMBL/GenBank/DDBJ whole genome shotgun (WGS) entry which is preliminary data.</text>
</comment>
<reference evidence="1 2" key="1">
    <citation type="submission" date="2013-12" db="EMBL/GenBank/DDBJ databases">
        <authorList>
            <person name="Cubeta M."/>
            <person name="Pakala S."/>
            <person name="Fedorova N."/>
            <person name="Thomas E."/>
            <person name="Dean R."/>
            <person name="Jabaji S."/>
            <person name="Neate S."/>
            <person name="Toda T."/>
            <person name="Tavantzis S."/>
            <person name="Vilgalys R."/>
            <person name="Bharathan N."/>
            <person name="Pakala S."/>
            <person name="Losada L.S."/>
            <person name="Zafar N."/>
            <person name="Nierman W."/>
        </authorList>
    </citation>
    <scope>NUCLEOTIDE SEQUENCE [LARGE SCALE GENOMIC DNA]</scope>
    <source>
        <strain evidence="1 2">123E</strain>
    </source>
</reference>
<dbReference type="AlphaFoldDB" id="A0A074RR65"/>
<dbReference type="OrthoDB" id="10582787at2759"/>
<organism evidence="1 2">
    <name type="scientific">Rhizoctonia solani 123E</name>
    <dbReference type="NCBI Taxonomy" id="1423351"/>
    <lineage>
        <taxon>Eukaryota</taxon>
        <taxon>Fungi</taxon>
        <taxon>Dikarya</taxon>
        <taxon>Basidiomycota</taxon>
        <taxon>Agaricomycotina</taxon>
        <taxon>Agaricomycetes</taxon>
        <taxon>Cantharellales</taxon>
        <taxon>Ceratobasidiaceae</taxon>
        <taxon>Rhizoctonia</taxon>
    </lineage>
</organism>
<keyword evidence="2" id="KW-1185">Reference proteome</keyword>